<dbReference type="EMBL" id="MU118072">
    <property type="protein sequence ID" value="KAF9645963.1"/>
    <property type="molecule type" value="Genomic_DNA"/>
</dbReference>
<accession>A0ACB6Z9D0</accession>
<organism evidence="1 2">
    <name type="scientific">Thelephora ganbajun</name>
    <name type="common">Ganba fungus</name>
    <dbReference type="NCBI Taxonomy" id="370292"/>
    <lineage>
        <taxon>Eukaryota</taxon>
        <taxon>Fungi</taxon>
        <taxon>Dikarya</taxon>
        <taxon>Basidiomycota</taxon>
        <taxon>Agaricomycotina</taxon>
        <taxon>Agaricomycetes</taxon>
        <taxon>Thelephorales</taxon>
        <taxon>Thelephoraceae</taxon>
        <taxon>Thelephora</taxon>
    </lineage>
</organism>
<comment type="caution">
    <text evidence="1">The sequence shown here is derived from an EMBL/GenBank/DDBJ whole genome shotgun (WGS) entry which is preliminary data.</text>
</comment>
<name>A0ACB6Z9D0_THEGA</name>
<evidence type="ECO:0000313" key="2">
    <source>
        <dbReference type="Proteomes" id="UP000886501"/>
    </source>
</evidence>
<gene>
    <name evidence="1" type="ORF">BDM02DRAFT_3189262</name>
</gene>
<sequence length="231" mass="25215">MGNARSPILLYFGAAIPGVDLSQISIRVDAVRTIFSSALAIYLVCGTCAVHNPGSRTEKSLCRIICKVQCRRPEILHGLNFCVGSGECIGNALYDGISTSEISLDALRKNITNIPQVPELLSDTLRVRSVNVTMPPSTVPPGPRVSSLSRARIRLETATSSGGGSPPVGQRQILALARAIVRRSKLLILDEAESPTERFLWFEIVFIECLFSYFGYRLRDGCGHPELRTDL</sequence>
<reference evidence="1" key="1">
    <citation type="submission" date="2019-10" db="EMBL/GenBank/DDBJ databases">
        <authorList>
            <consortium name="DOE Joint Genome Institute"/>
            <person name="Kuo A."/>
            <person name="Miyauchi S."/>
            <person name="Kiss E."/>
            <person name="Drula E."/>
            <person name="Kohler A."/>
            <person name="Sanchez-Garcia M."/>
            <person name="Andreopoulos B."/>
            <person name="Barry K.W."/>
            <person name="Bonito G."/>
            <person name="Buee M."/>
            <person name="Carver A."/>
            <person name="Chen C."/>
            <person name="Cichocki N."/>
            <person name="Clum A."/>
            <person name="Culley D."/>
            <person name="Crous P.W."/>
            <person name="Fauchery L."/>
            <person name="Girlanda M."/>
            <person name="Hayes R."/>
            <person name="Keri Z."/>
            <person name="Labutti K."/>
            <person name="Lipzen A."/>
            <person name="Lombard V."/>
            <person name="Magnuson J."/>
            <person name="Maillard F."/>
            <person name="Morin E."/>
            <person name="Murat C."/>
            <person name="Nolan M."/>
            <person name="Ohm R."/>
            <person name="Pangilinan J."/>
            <person name="Pereira M."/>
            <person name="Perotto S."/>
            <person name="Peter M."/>
            <person name="Riley R."/>
            <person name="Sitrit Y."/>
            <person name="Stielow B."/>
            <person name="Szollosi G."/>
            <person name="Zifcakova L."/>
            <person name="Stursova M."/>
            <person name="Spatafora J.W."/>
            <person name="Tedersoo L."/>
            <person name="Vaario L.-M."/>
            <person name="Yamada A."/>
            <person name="Yan M."/>
            <person name="Wang P."/>
            <person name="Xu J."/>
            <person name="Bruns T."/>
            <person name="Baldrian P."/>
            <person name="Vilgalys R."/>
            <person name="Henrissat B."/>
            <person name="Grigoriev I.V."/>
            <person name="Hibbett D."/>
            <person name="Nagy L.G."/>
            <person name="Martin F.M."/>
        </authorList>
    </citation>
    <scope>NUCLEOTIDE SEQUENCE</scope>
    <source>
        <strain evidence="1">P2</strain>
    </source>
</reference>
<dbReference type="Proteomes" id="UP000886501">
    <property type="component" value="Unassembled WGS sequence"/>
</dbReference>
<keyword evidence="2" id="KW-1185">Reference proteome</keyword>
<reference evidence="1" key="2">
    <citation type="journal article" date="2020" name="Nat. Commun.">
        <title>Large-scale genome sequencing of mycorrhizal fungi provides insights into the early evolution of symbiotic traits.</title>
        <authorList>
            <person name="Miyauchi S."/>
            <person name="Kiss E."/>
            <person name="Kuo A."/>
            <person name="Drula E."/>
            <person name="Kohler A."/>
            <person name="Sanchez-Garcia M."/>
            <person name="Morin E."/>
            <person name="Andreopoulos B."/>
            <person name="Barry K.W."/>
            <person name="Bonito G."/>
            <person name="Buee M."/>
            <person name="Carver A."/>
            <person name="Chen C."/>
            <person name="Cichocki N."/>
            <person name="Clum A."/>
            <person name="Culley D."/>
            <person name="Crous P.W."/>
            <person name="Fauchery L."/>
            <person name="Girlanda M."/>
            <person name="Hayes R.D."/>
            <person name="Keri Z."/>
            <person name="LaButti K."/>
            <person name="Lipzen A."/>
            <person name="Lombard V."/>
            <person name="Magnuson J."/>
            <person name="Maillard F."/>
            <person name="Murat C."/>
            <person name="Nolan M."/>
            <person name="Ohm R.A."/>
            <person name="Pangilinan J."/>
            <person name="Pereira M.F."/>
            <person name="Perotto S."/>
            <person name="Peter M."/>
            <person name="Pfister S."/>
            <person name="Riley R."/>
            <person name="Sitrit Y."/>
            <person name="Stielow J.B."/>
            <person name="Szollosi G."/>
            <person name="Zifcakova L."/>
            <person name="Stursova M."/>
            <person name="Spatafora J.W."/>
            <person name="Tedersoo L."/>
            <person name="Vaario L.M."/>
            <person name="Yamada A."/>
            <person name="Yan M."/>
            <person name="Wang P."/>
            <person name="Xu J."/>
            <person name="Bruns T."/>
            <person name="Baldrian P."/>
            <person name="Vilgalys R."/>
            <person name="Dunand C."/>
            <person name="Henrissat B."/>
            <person name="Grigoriev I.V."/>
            <person name="Hibbett D."/>
            <person name="Nagy L.G."/>
            <person name="Martin F.M."/>
        </authorList>
    </citation>
    <scope>NUCLEOTIDE SEQUENCE</scope>
    <source>
        <strain evidence="1">P2</strain>
    </source>
</reference>
<proteinExistence type="predicted"/>
<evidence type="ECO:0000313" key="1">
    <source>
        <dbReference type="EMBL" id="KAF9645963.1"/>
    </source>
</evidence>
<protein>
    <submittedName>
        <fullName evidence="1">Uncharacterized protein</fullName>
    </submittedName>
</protein>